<evidence type="ECO:0008006" key="5">
    <source>
        <dbReference type="Google" id="ProtNLM"/>
    </source>
</evidence>
<dbReference type="PROSITE" id="PS52050">
    <property type="entry name" value="WYL"/>
    <property type="match status" value="1"/>
</dbReference>
<keyword evidence="4" id="KW-1185">Reference proteome</keyword>
<feature type="domain" description="WYL" evidence="1">
    <location>
        <begin position="135"/>
        <end position="200"/>
    </location>
</feature>
<dbReference type="Proteomes" id="UP000216752">
    <property type="component" value="Chromosome"/>
</dbReference>
<dbReference type="PANTHER" id="PTHR34580">
    <property type="match status" value="1"/>
</dbReference>
<gene>
    <name evidence="3" type="ORF">SPSIL_052480</name>
</gene>
<proteinExistence type="predicted"/>
<dbReference type="PANTHER" id="PTHR34580:SF1">
    <property type="entry name" value="PROTEIN PAFC"/>
    <property type="match status" value="1"/>
</dbReference>
<name>A0ABZ3ITR1_9FIRM</name>
<dbReference type="EMBL" id="CP155573">
    <property type="protein sequence ID" value="XFO69020.1"/>
    <property type="molecule type" value="Genomic_DNA"/>
</dbReference>
<evidence type="ECO:0000259" key="1">
    <source>
        <dbReference type="Pfam" id="PF13280"/>
    </source>
</evidence>
<feature type="domain" description="WCX" evidence="2">
    <location>
        <begin position="273"/>
        <end position="304"/>
    </location>
</feature>
<dbReference type="InterPro" id="IPR057727">
    <property type="entry name" value="WCX_dom"/>
</dbReference>
<reference evidence="3" key="1">
    <citation type="submission" date="2024-05" db="EMBL/GenBank/DDBJ databases">
        <title>Isolation and characterization of Sporomusa carbonis sp. nov., a carboxydotrophic hydrogenogen in the genus of Sporomusa isolated from a charcoal burning pile.</title>
        <authorList>
            <person name="Boeer T."/>
            <person name="Rosenbaum F."/>
            <person name="Eysell L."/>
            <person name="Mueller V."/>
            <person name="Daniel R."/>
            <person name="Poehlein A."/>
        </authorList>
    </citation>
    <scope>NUCLEOTIDE SEQUENCE [LARGE SCALE GENOMIC DNA]</scope>
    <source>
        <strain evidence="3">DSM 10669</strain>
    </source>
</reference>
<dbReference type="RefSeq" id="WP_211289635.1">
    <property type="nucleotide sequence ID" value="NZ_CP155573.1"/>
</dbReference>
<evidence type="ECO:0000259" key="2">
    <source>
        <dbReference type="Pfam" id="PF25583"/>
    </source>
</evidence>
<evidence type="ECO:0000313" key="3">
    <source>
        <dbReference type="EMBL" id="XFO69020.1"/>
    </source>
</evidence>
<dbReference type="Pfam" id="PF13280">
    <property type="entry name" value="WYL"/>
    <property type="match status" value="1"/>
</dbReference>
<dbReference type="InterPro" id="IPR026881">
    <property type="entry name" value="WYL_dom"/>
</dbReference>
<sequence>MFERLSRKEILCKDTEVKRFCVDKKTIQRDIEELRMYLADSDQGGGEIKYCKKSKGYMLTGKSETWLTNEQILATARVLLESRAFSKCEMDELLKKLVLQCHPVEAKRIKDIISNELHHYVSVRHGKVLMHFIWELSQAVREQRLVKLFYRRLGNKVVQRVVKPQGVIFAEYYFYLIGDIHDKDFKRPIPYRLDRIVSYEIMDEKFTLAYAKRFEEGEFRKRIQFMQPGEVINLQMKYWGGSEEAILDRLPTARVVKKEGNVRYIEAEVFDGGIKMWLLSQAEQLEVLGPPKLREAIKETIESMGKIYQN</sequence>
<protein>
    <recommendedName>
        <fullName evidence="5">WYL domain-containing protein</fullName>
    </recommendedName>
</protein>
<accession>A0ABZ3ITR1</accession>
<organism evidence="3 4">
    <name type="scientific">Sporomusa silvacetica DSM 10669</name>
    <dbReference type="NCBI Taxonomy" id="1123289"/>
    <lineage>
        <taxon>Bacteria</taxon>
        <taxon>Bacillati</taxon>
        <taxon>Bacillota</taxon>
        <taxon>Negativicutes</taxon>
        <taxon>Selenomonadales</taxon>
        <taxon>Sporomusaceae</taxon>
        <taxon>Sporomusa</taxon>
    </lineage>
</organism>
<evidence type="ECO:0000313" key="4">
    <source>
        <dbReference type="Proteomes" id="UP000216752"/>
    </source>
</evidence>
<dbReference type="InterPro" id="IPR051534">
    <property type="entry name" value="CBASS_pafABC_assoc_protein"/>
</dbReference>
<dbReference type="Pfam" id="PF25583">
    <property type="entry name" value="WCX"/>
    <property type="match status" value="1"/>
</dbReference>